<feature type="chain" id="PRO_5035732836" evidence="10">
    <location>
        <begin position="24"/>
        <end position="2389"/>
    </location>
</feature>
<dbReference type="PANTHER" id="PTHR24050">
    <property type="entry name" value="PA14 DOMAIN-CONTAINING PROTEIN"/>
    <property type="match status" value="1"/>
</dbReference>
<proteinExistence type="inferred from homology"/>
<evidence type="ECO:0000313" key="14">
    <source>
        <dbReference type="EMBL" id="CAH1781846.1"/>
    </source>
</evidence>
<dbReference type="InterPro" id="IPR009030">
    <property type="entry name" value="Growth_fac_rcpt_cys_sf"/>
</dbReference>
<dbReference type="SMART" id="SM00408">
    <property type="entry name" value="IGc2"/>
    <property type="match status" value="2"/>
</dbReference>
<dbReference type="Gene3D" id="2.60.40.10">
    <property type="entry name" value="Immunoglobulins"/>
    <property type="match status" value="2"/>
</dbReference>
<dbReference type="InterPro" id="IPR007110">
    <property type="entry name" value="Ig-like_dom"/>
</dbReference>
<dbReference type="InterPro" id="IPR000152">
    <property type="entry name" value="EGF-type_Asp/Asn_hydroxyl_site"/>
</dbReference>
<dbReference type="InterPro" id="IPR036508">
    <property type="entry name" value="Chitin-bd_dom_sf"/>
</dbReference>
<dbReference type="Proteomes" id="UP000749559">
    <property type="component" value="Unassembled WGS sequence"/>
</dbReference>
<dbReference type="SMART" id="SM00494">
    <property type="entry name" value="ChtBD2"/>
    <property type="match status" value="2"/>
</dbReference>
<feature type="domain" description="EGF-like" evidence="11">
    <location>
        <begin position="308"/>
        <end position="348"/>
    </location>
</feature>
<dbReference type="InterPro" id="IPR003598">
    <property type="entry name" value="Ig_sub2"/>
</dbReference>
<dbReference type="Gene3D" id="2.10.25.10">
    <property type="entry name" value="Laminin"/>
    <property type="match status" value="9"/>
</dbReference>
<feature type="domain" description="EGF-like" evidence="11">
    <location>
        <begin position="349"/>
        <end position="385"/>
    </location>
</feature>
<dbReference type="PANTHER" id="PTHR24050:SF27">
    <property type="entry name" value="FIBRILLIN-1"/>
    <property type="match status" value="1"/>
</dbReference>
<dbReference type="Pfam" id="PF01607">
    <property type="entry name" value="CBM_14"/>
    <property type="match status" value="2"/>
</dbReference>
<evidence type="ECO:0000256" key="8">
    <source>
        <dbReference type="PROSITE-ProRule" id="PRU00076"/>
    </source>
</evidence>
<evidence type="ECO:0000256" key="9">
    <source>
        <dbReference type="SAM" id="MobiDB-lite"/>
    </source>
</evidence>
<evidence type="ECO:0000256" key="10">
    <source>
        <dbReference type="SAM" id="SignalP"/>
    </source>
</evidence>
<dbReference type="GO" id="GO:0008061">
    <property type="term" value="F:chitin binding"/>
    <property type="evidence" value="ECO:0007669"/>
    <property type="project" value="InterPro"/>
</dbReference>
<dbReference type="InterPro" id="IPR018097">
    <property type="entry name" value="EGF_Ca-bd_CS"/>
</dbReference>
<dbReference type="PROSITE" id="PS50835">
    <property type="entry name" value="IG_LIKE"/>
    <property type="match status" value="2"/>
</dbReference>
<evidence type="ECO:0000256" key="3">
    <source>
        <dbReference type="ARBA" id="ARBA00022530"/>
    </source>
</evidence>
<organism evidence="14 15">
    <name type="scientific">Owenia fusiformis</name>
    <name type="common">Polychaete worm</name>
    <dbReference type="NCBI Taxonomy" id="6347"/>
    <lineage>
        <taxon>Eukaryota</taxon>
        <taxon>Metazoa</taxon>
        <taxon>Spiralia</taxon>
        <taxon>Lophotrochozoa</taxon>
        <taxon>Annelida</taxon>
        <taxon>Polychaeta</taxon>
        <taxon>Sedentaria</taxon>
        <taxon>Canalipalpata</taxon>
        <taxon>Sabellida</taxon>
        <taxon>Oweniida</taxon>
        <taxon>Oweniidae</taxon>
        <taxon>Owenia</taxon>
    </lineage>
</organism>
<dbReference type="SMART" id="SM00181">
    <property type="entry name" value="EGF"/>
    <property type="match status" value="9"/>
</dbReference>
<dbReference type="Pfam" id="PF07679">
    <property type="entry name" value="I-set"/>
    <property type="match status" value="1"/>
</dbReference>
<feature type="domain" description="EGF-like" evidence="11">
    <location>
        <begin position="267"/>
        <end position="307"/>
    </location>
</feature>
<evidence type="ECO:0000256" key="4">
    <source>
        <dbReference type="ARBA" id="ARBA00022536"/>
    </source>
</evidence>
<dbReference type="InterPro" id="IPR052235">
    <property type="entry name" value="Nephronectin_domain"/>
</dbReference>
<comment type="subcellular location">
    <subcellularLocation>
        <location evidence="1">Secreted</location>
        <location evidence="1">Extracellular space</location>
        <location evidence="1">Extracellular matrix</location>
    </subcellularLocation>
</comment>
<evidence type="ECO:0000259" key="11">
    <source>
        <dbReference type="PROSITE" id="PS50026"/>
    </source>
</evidence>
<dbReference type="PROSITE" id="PS00010">
    <property type="entry name" value="ASX_HYDROXYL"/>
    <property type="match status" value="5"/>
</dbReference>
<dbReference type="EMBL" id="CAIIXF020000004">
    <property type="protein sequence ID" value="CAH1781846.1"/>
    <property type="molecule type" value="Genomic_DNA"/>
</dbReference>
<feature type="region of interest" description="Disordered" evidence="9">
    <location>
        <begin position="2300"/>
        <end position="2326"/>
    </location>
</feature>
<comment type="caution">
    <text evidence="8">Lacks conserved residue(s) required for the propagation of feature annotation.</text>
</comment>
<evidence type="ECO:0000256" key="7">
    <source>
        <dbReference type="ARBA" id="ARBA00023157"/>
    </source>
</evidence>
<dbReference type="PROSITE" id="PS01186">
    <property type="entry name" value="EGF_2"/>
    <property type="match status" value="6"/>
</dbReference>
<feature type="domain" description="EGF-like" evidence="11">
    <location>
        <begin position="185"/>
        <end position="221"/>
    </location>
</feature>
<dbReference type="InterPro" id="IPR049883">
    <property type="entry name" value="NOTCH1_EGF-like"/>
</dbReference>
<dbReference type="InterPro" id="IPR036179">
    <property type="entry name" value="Ig-like_dom_sf"/>
</dbReference>
<dbReference type="Pfam" id="PF07645">
    <property type="entry name" value="EGF_CA"/>
    <property type="match status" value="2"/>
</dbReference>
<comment type="similarity">
    <text evidence="2">Belongs to the fibulin family.</text>
</comment>
<keyword evidence="4 8" id="KW-0245">EGF-like domain</keyword>
<dbReference type="Pfam" id="PF12662">
    <property type="entry name" value="cEGF"/>
    <property type="match status" value="1"/>
</dbReference>
<evidence type="ECO:0000256" key="1">
    <source>
        <dbReference type="ARBA" id="ARBA00004498"/>
    </source>
</evidence>
<dbReference type="GO" id="GO:0005576">
    <property type="term" value="C:extracellular region"/>
    <property type="evidence" value="ECO:0007669"/>
    <property type="project" value="InterPro"/>
</dbReference>
<dbReference type="SMART" id="SM00179">
    <property type="entry name" value="EGF_CA"/>
    <property type="match status" value="8"/>
</dbReference>
<keyword evidence="5 10" id="KW-0732">Signal</keyword>
<dbReference type="InterPro" id="IPR001881">
    <property type="entry name" value="EGF-like_Ca-bd_dom"/>
</dbReference>
<feature type="domain" description="Ig-like" evidence="12">
    <location>
        <begin position="1901"/>
        <end position="1985"/>
    </location>
</feature>
<evidence type="ECO:0000259" key="13">
    <source>
        <dbReference type="PROSITE" id="PS50940"/>
    </source>
</evidence>
<dbReference type="SUPFAM" id="SSF57184">
    <property type="entry name" value="Growth factor receptor domain"/>
    <property type="match status" value="2"/>
</dbReference>
<feature type="domain" description="Chitin-binding type-2" evidence="13">
    <location>
        <begin position="2335"/>
        <end position="2389"/>
    </location>
</feature>
<feature type="domain" description="EGF-like" evidence="11">
    <location>
        <begin position="389"/>
        <end position="428"/>
    </location>
</feature>
<dbReference type="InterPro" id="IPR013783">
    <property type="entry name" value="Ig-like_fold"/>
</dbReference>
<accession>A0A8S4NJY4</accession>
<evidence type="ECO:0000259" key="12">
    <source>
        <dbReference type="PROSITE" id="PS50835"/>
    </source>
</evidence>
<dbReference type="Pfam" id="PF14670">
    <property type="entry name" value="FXa_inhibition"/>
    <property type="match status" value="5"/>
</dbReference>
<reference evidence="14" key="1">
    <citation type="submission" date="2022-03" db="EMBL/GenBank/DDBJ databases">
        <authorList>
            <person name="Martin C."/>
        </authorList>
    </citation>
    <scope>NUCLEOTIDE SEQUENCE</scope>
</reference>
<keyword evidence="15" id="KW-1185">Reference proteome</keyword>
<dbReference type="InterPro" id="IPR026823">
    <property type="entry name" value="cEGF"/>
</dbReference>
<keyword evidence="3" id="KW-0272">Extracellular matrix</keyword>
<feature type="signal peptide" evidence="10">
    <location>
        <begin position="1"/>
        <end position="23"/>
    </location>
</feature>
<keyword evidence="7" id="KW-1015">Disulfide bond</keyword>
<dbReference type="SUPFAM" id="SSF48726">
    <property type="entry name" value="Immunoglobulin"/>
    <property type="match status" value="2"/>
</dbReference>
<evidence type="ECO:0000256" key="6">
    <source>
        <dbReference type="ARBA" id="ARBA00022737"/>
    </source>
</evidence>
<dbReference type="Gene3D" id="2.170.140.10">
    <property type="entry name" value="Chitin binding domain"/>
    <property type="match status" value="2"/>
</dbReference>
<dbReference type="PROSITE" id="PS50026">
    <property type="entry name" value="EGF_3"/>
    <property type="match status" value="5"/>
</dbReference>
<dbReference type="OrthoDB" id="6144292at2759"/>
<dbReference type="SMART" id="SM01411">
    <property type="entry name" value="Ephrin_rec_like"/>
    <property type="match status" value="2"/>
</dbReference>
<evidence type="ECO:0000313" key="15">
    <source>
        <dbReference type="Proteomes" id="UP000749559"/>
    </source>
</evidence>
<dbReference type="InterPro" id="IPR000742">
    <property type="entry name" value="EGF"/>
</dbReference>
<dbReference type="PROSITE" id="PS50940">
    <property type="entry name" value="CHIT_BIND_II"/>
    <property type="match status" value="2"/>
</dbReference>
<dbReference type="SMART" id="SM00409">
    <property type="entry name" value="IG"/>
    <property type="match status" value="2"/>
</dbReference>
<dbReference type="InterPro" id="IPR002557">
    <property type="entry name" value="Chitin-bd_dom"/>
</dbReference>
<dbReference type="Pfam" id="PF13927">
    <property type="entry name" value="Ig_3"/>
    <property type="match status" value="1"/>
</dbReference>
<keyword evidence="3" id="KW-0964">Secreted</keyword>
<dbReference type="CDD" id="cd00054">
    <property type="entry name" value="EGF_CA"/>
    <property type="match status" value="6"/>
</dbReference>
<dbReference type="SUPFAM" id="SSF57196">
    <property type="entry name" value="EGF/Laminin"/>
    <property type="match status" value="2"/>
</dbReference>
<dbReference type="GO" id="GO:0005509">
    <property type="term" value="F:calcium ion binding"/>
    <property type="evidence" value="ECO:0007669"/>
    <property type="project" value="InterPro"/>
</dbReference>
<dbReference type="FunFam" id="2.10.25.10:FF:000240">
    <property type="entry name" value="Vitamin K-dependent protein S"/>
    <property type="match status" value="8"/>
</dbReference>
<feature type="domain" description="Ig-like" evidence="12">
    <location>
        <begin position="1816"/>
        <end position="1889"/>
    </location>
</feature>
<dbReference type="PROSITE" id="PS01187">
    <property type="entry name" value="EGF_CA"/>
    <property type="match status" value="2"/>
</dbReference>
<dbReference type="InterPro" id="IPR013098">
    <property type="entry name" value="Ig_I-set"/>
</dbReference>
<dbReference type="InterPro" id="IPR003599">
    <property type="entry name" value="Ig_sub"/>
</dbReference>
<name>A0A8S4NJY4_OWEFU</name>
<comment type="caution">
    <text evidence="14">The sequence shown here is derived from an EMBL/GenBank/DDBJ whole genome shotgun (WGS) entry which is preliminary data.</text>
</comment>
<evidence type="ECO:0000256" key="5">
    <source>
        <dbReference type="ARBA" id="ARBA00022729"/>
    </source>
</evidence>
<sequence length="2389" mass="263250">MGLNMIFSILSIFFISFPSIVESGYCTRYITVSYSARYYTKCGAFGWSRCTRWRTAYRSQAELYCCAGYYGTNCASLHNGWCDDPNGQNAKCCIGYGGGSCSDINECSRDNGGCSHSCTNTAGSFVCGCNHGYQLSSNRRICEDINECSTGNGGCDQICVNTAGSYYCKCNTGYNLHTNKVTCIDIDECSQSNGGCSGSCTNTGGSYHCGCNPGYELHTDQRLCIDTNECASVNGGCSHICSNTDGSFFCECPDGFFLGSNQRICLDVDECSDNNGGCSQRCVNVPGSYRCECHSGYVLSEDGKKCADINECLPEVNICSHDCSNTLGSFYCTCKPGFSLGSDQHTCSDIDECSSDNGGCEHVCTNTIGSYTCSCSAGYELKDDKHNCKDMCVPTPCFHGGKCQASSDSGSDIYCDCEDTGYEGKFCEVPSLSSLSVPGRVMPSGCYLIHLTGCPSGTNLNVDVRLSSTSYWLTLNMDPSVSFTLGIVFVEVNKLSLPVSLSGMKVKQESGKFEMSILTQGIHPFDGTVIDSTRDPSCDQDMTVADIADYIANNAFLNTYLPSASGFLPSLVSMLPTGTEILSSNKLHSWVTTGDVVKSIPVCDVAPVFPDRLYSVFKFNTDTTLSIFGQMINIAVVDGEDFCLIVDICNDLGGTIMLTFPPSIAKSLPDNRKRRQSTDSSACRILKKIPMTADILGDLDVCVRGLGFSATNGLNVHSSKSSLQLWNGDNLIKYPIFQNAHVWMMGEMTYKPGNNRAFELEFYADADAFLSLPNPLNMLTHVFLDRWNFMANIRGRMDMVLRFDLFGKNHQLNFPNTALASHLLADIGGLDERRYCGAGANPPGVFASFYLEISPFLGIPLLEDIIVHLDTMAYGYLTYDKSAEISEIPTYSIVNDLIELDKVVQEAEQFLLENIERFRNTIEESVHDALAAVETAIRQLKDKIDEILEGIRDLSFDKIPDLIRPLIEMISRLKAVWGNFKEEISFNIEALQSNFTDFVNSNIYRIEKNIDNLANQMVSELTNVIGDSNGFGLRLKVDYVIFSDIFRDIFHYPNVEIEIVYSDGKLAQCSKFAQMYKLLEGEKALRALVVISYPIKISNWIRVGDYGVGLEVAYSSSDIWKSVVHFVGQISFLGLNARSDFFITKEGLTSVTEARVWSLFRARLEIEAKVLTELHNLRFRVSGYLLAGGDDSFEGSFADAIQQATNRALGSAETRIDQAKAALQKARQGITKAQNWLNSKKAVFDDAKSHFDWVVGKLRDAENAVESKKQGFYDAMEKLNNAQKVVDRLCRIRDCKPICVPGLKCGICWTGGWVKVPYPCCDWTSCMIKLPNLPCYALNGICYAIRAAAYLALEVAKIFVRVVIVAFDAAKLALRAAQWAVDKAKYVLDVAKGAIDMANVLLEGAKIPFRIAEGALEALRYALRAAVYVANLVIEYGLKSLIDVKQCGFTVEINDVDIFIFDIHCDVNLFRLGWSRVGIKVNFKHILQSLIDAAIELVKRIFSVVGGSLGMRRKREVTFQQMANVHRLYRHLRSVDAKETIFPGDPEFGDFSKNGTFEELEPIFNNHTINITTDIPGFDNIESNSTASEARIAYFRAKCNEFKPIDEFLRNIALTLNEATSAAKENRENSSTIFDTIRNIPIGDTGDLQGKSLDELGVNVTEAFNEYNLTVDQMNEIVANQTANEDPIFNDIRDTPNMHIDSTMKEFTEAFNNPFITQWRAVVENETNVYWPEDYCTGLKDCMLVTLGRLYEMYEGVNVIGASVIRDLLPDIELKFLELLDEEANATIDEALELSGDILTLLKQANDAKIFCAKPPEIIKHPKNTNLLHSERLSLECEAISDVPLSYQWLLNDVLLPGETGSGLVIEAINSDNEGSYSCIAGNHIANITSHDAYVMVLEQPILVERPTSVVVLEGLQPGVTFICNATGNPLPDITWFKTDVSSGDFKILHSGTVFLISNPEISDSGTYWCRVNNTAGSVESEKFTIEVRKTEVSAPAAFFSIEYSNVTTPNQTNMSVPVTMFNSSKTFNENILIALEKLVTATSVTADDLTVTRLSPKVGQLRGVIIGQVATDDDSKSPEEKHTDLKQTITNALLDIASASSKGTILLVIDDRLAVVLNAQTFSSRRLASRCSDGYEQSEVPYLCAICLPGSFLDDFSKECKRCSRNSYQMHAGKSFCNQCDSGFITVKDGALSPEDCIDDDECTKDNGGCGQECSNTVGSYICSCGSGFRLTNDKHTCTNLFEGGVCLPGDMFMYPSDCSKYLFCNHNQFILMPCGPGTRFNNALKVCDHEYNVPCPSEEDPTLAPTDNKGSTTLPQEGTPGIDDDKVKVVRAGDPCEADDDMYRDPADCSRYLLCFHGTYISMPCGVGTRFNNDLQSCDLAANVPCP</sequence>
<dbReference type="SUPFAM" id="SSF57625">
    <property type="entry name" value="Invertebrate chitin-binding proteins"/>
    <property type="match status" value="2"/>
</dbReference>
<evidence type="ECO:0000256" key="2">
    <source>
        <dbReference type="ARBA" id="ARBA00006127"/>
    </source>
</evidence>
<gene>
    <name evidence="14" type="ORF">OFUS_LOCUS8357</name>
</gene>
<keyword evidence="6" id="KW-0677">Repeat</keyword>
<feature type="domain" description="Chitin-binding type-2" evidence="13">
    <location>
        <begin position="2245"/>
        <end position="2299"/>
    </location>
</feature>
<protein>
    <submittedName>
        <fullName evidence="14">Uncharacterized protein</fullName>
    </submittedName>
</protein>